<protein>
    <recommendedName>
        <fullName evidence="4">LysM domain-containing protein</fullName>
    </recommendedName>
</protein>
<dbReference type="Gene3D" id="3.10.350.10">
    <property type="entry name" value="LysM domain"/>
    <property type="match status" value="1"/>
</dbReference>
<gene>
    <name evidence="2" type="ORF">QQX98_003551</name>
</gene>
<evidence type="ECO:0000313" key="3">
    <source>
        <dbReference type="Proteomes" id="UP001498476"/>
    </source>
</evidence>
<dbReference type="InterPro" id="IPR036779">
    <property type="entry name" value="LysM_dom_sf"/>
</dbReference>
<organism evidence="2 3">
    <name type="scientific">Neonectria punicea</name>
    <dbReference type="NCBI Taxonomy" id="979145"/>
    <lineage>
        <taxon>Eukaryota</taxon>
        <taxon>Fungi</taxon>
        <taxon>Dikarya</taxon>
        <taxon>Ascomycota</taxon>
        <taxon>Pezizomycotina</taxon>
        <taxon>Sordariomycetes</taxon>
        <taxon>Hypocreomycetidae</taxon>
        <taxon>Hypocreales</taxon>
        <taxon>Nectriaceae</taxon>
        <taxon>Neonectria</taxon>
    </lineage>
</organism>
<comment type="caution">
    <text evidence="2">The sequence shown here is derived from an EMBL/GenBank/DDBJ whole genome shotgun (WGS) entry which is preliminary data.</text>
</comment>
<name>A0ABR1HD02_9HYPO</name>
<dbReference type="EMBL" id="JAZAVJ010000041">
    <property type="protein sequence ID" value="KAK7419049.1"/>
    <property type="molecule type" value="Genomic_DNA"/>
</dbReference>
<reference evidence="2 3" key="1">
    <citation type="journal article" date="2025" name="Microbiol. Resour. Announc.">
        <title>Draft genome sequences for Neonectria magnoliae and Neonectria punicea, canker pathogens of Liriodendron tulipifera and Acer saccharum in West Virginia.</title>
        <authorList>
            <person name="Petronek H.M."/>
            <person name="Kasson M.T."/>
            <person name="Metheny A.M."/>
            <person name="Stauder C.M."/>
            <person name="Lovett B."/>
            <person name="Lynch S.C."/>
            <person name="Garnas J.R."/>
            <person name="Kasson L.R."/>
            <person name="Stajich J.E."/>
        </authorList>
    </citation>
    <scope>NUCLEOTIDE SEQUENCE [LARGE SCALE GENOMIC DNA]</scope>
    <source>
        <strain evidence="2 3">NRRL 64653</strain>
    </source>
</reference>
<sequence>MLAPPVIPLANKTREDFNSCWYLANLTATPNLAICWSMAMAHDITPEDEITAPREEDIEAPPNPHAAGKIENCTESYHSCESLLLTTWLEFDDFYRMNPSDKSDCTGLAVGTYYCISTNEDGSPPLLEDTTTASASATATATDVVIPSPV</sequence>
<evidence type="ECO:0000313" key="2">
    <source>
        <dbReference type="EMBL" id="KAK7419049.1"/>
    </source>
</evidence>
<keyword evidence="3" id="KW-1185">Reference proteome</keyword>
<comment type="similarity">
    <text evidence="1">Belongs to the secreted LysM effector family.</text>
</comment>
<proteinExistence type="inferred from homology"/>
<dbReference type="Proteomes" id="UP001498476">
    <property type="component" value="Unassembled WGS sequence"/>
</dbReference>
<accession>A0ABR1HD02</accession>
<evidence type="ECO:0008006" key="4">
    <source>
        <dbReference type="Google" id="ProtNLM"/>
    </source>
</evidence>
<evidence type="ECO:0000256" key="1">
    <source>
        <dbReference type="ARBA" id="ARBA00044955"/>
    </source>
</evidence>